<dbReference type="GO" id="GO:0044780">
    <property type="term" value="P:bacterial-type flagellum assembly"/>
    <property type="evidence" value="ECO:0007669"/>
    <property type="project" value="InterPro"/>
</dbReference>
<comment type="similarity">
    <text evidence="3">Belongs to the flagella basal body rod proteins family.</text>
</comment>
<feature type="domain" description="Flagellar basal body rod protein N-terminal" evidence="7">
    <location>
        <begin position="8"/>
        <end position="36"/>
    </location>
</feature>
<dbReference type="Proteomes" id="UP000466730">
    <property type="component" value="Unassembled WGS sequence"/>
</dbReference>
<dbReference type="GO" id="GO:0005198">
    <property type="term" value="F:structural molecule activity"/>
    <property type="evidence" value="ECO:0007669"/>
    <property type="project" value="InterPro"/>
</dbReference>
<dbReference type="OrthoDB" id="7181295at2"/>
<keyword evidence="10" id="KW-0282">Flagellum</keyword>
<dbReference type="GO" id="GO:0005576">
    <property type="term" value="C:extracellular region"/>
    <property type="evidence" value="ECO:0007669"/>
    <property type="project" value="UniProtKB-SubCell"/>
</dbReference>
<proteinExistence type="inferred from homology"/>
<feature type="domain" description="Flagellar basal-body/hook protein C-terminal" evidence="8">
    <location>
        <begin position="445"/>
        <end position="477"/>
    </location>
</feature>
<name>A0A844B4G3_9RHOB</name>
<dbReference type="GO" id="GO:0009424">
    <property type="term" value="C:bacterial-type flagellum hook"/>
    <property type="evidence" value="ECO:0007669"/>
    <property type="project" value="InterPro"/>
</dbReference>
<evidence type="ECO:0000313" key="10">
    <source>
        <dbReference type="EMBL" id="MRH21061.1"/>
    </source>
</evidence>
<dbReference type="PANTHER" id="PTHR30033:SF1">
    <property type="entry name" value="FLAGELLAR HOOK-ASSOCIATED PROTEIN 1"/>
    <property type="match status" value="1"/>
</dbReference>
<evidence type="ECO:0000259" key="9">
    <source>
        <dbReference type="Pfam" id="PF22638"/>
    </source>
</evidence>
<keyword evidence="10" id="KW-0969">Cilium</keyword>
<dbReference type="InterPro" id="IPR001444">
    <property type="entry name" value="Flag_bb_rod_N"/>
</dbReference>
<evidence type="ECO:0000256" key="1">
    <source>
        <dbReference type="ARBA" id="ARBA00004117"/>
    </source>
</evidence>
<keyword evidence="5" id="KW-0964">Secreted</keyword>
<dbReference type="InterPro" id="IPR010930">
    <property type="entry name" value="Flg_bb/hook_C_dom"/>
</dbReference>
<reference evidence="10 11" key="1">
    <citation type="submission" date="2019-11" db="EMBL/GenBank/DDBJ databases">
        <title>Draft Whole-Genome sequence of the marine photosynthetic bacterium Rhodovulum strictum DSM 11289.</title>
        <authorList>
            <person name="Kyndt J.A."/>
            <person name="Meyer T.E."/>
        </authorList>
    </citation>
    <scope>NUCLEOTIDE SEQUENCE [LARGE SCALE GENOMIC DNA]</scope>
    <source>
        <strain evidence="10 11">DSM 11289</strain>
    </source>
</reference>
<protein>
    <recommendedName>
        <fullName evidence="4">Flagellar hook-associated protein 1</fullName>
    </recommendedName>
</protein>
<dbReference type="Pfam" id="PF06429">
    <property type="entry name" value="Flg_bbr_C"/>
    <property type="match status" value="1"/>
</dbReference>
<accession>A0A844B4G3</accession>
<evidence type="ECO:0000256" key="3">
    <source>
        <dbReference type="ARBA" id="ARBA00009677"/>
    </source>
</evidence>
<dbReference type="Pfam" id="PF00460">
    <property type="entry name" value="Flg_bb_rod"/>
    <property type="match status" value="1"/>
</dbReference>
<evidence type="ECO:0000259" key="8">
    <source>
        <dbReference type="Pfam" id="PF06429"/>
    </source>
</evidence>
<dbReference type="AlphaFoldDB" id="A0A844B4G3"/>
<evidence type="ECO:0000256" key="2">
    <source>
        <dbReference type="ARBA" id="ARBA00004613"/>
    </source>
</evidence>
<dbReference type="NCBIfam" id="TIGR02492">
    <property type="entry name" value="flgK_ends"/>
    <property type="match status" value="1"/>
</dbReference>
<dbReference type="GO" id="GO:0009425">
    <property type="term" value="C:bacterial-type flagellum basal body"/>
    <property type="evidence" value="ECO:0007669"/>
    <property type="project" value="UniProtKB-SubCell"/>
</dbReference>
<dbReference type="RefSeq" id="WP_153748355.1">
    <property type="nucleotide sequence ID" value="NZ_BAAADI010000007.1"/>
</dbReference>
<feature type="domain" description="Flagellar hook-associated protein FlgK helical" evidence="9">
    <location>
        <begin position="97"/>
        <end position="308"/>
    </location>
</feature>
<dbReference type="PANTHER" id="PTHR30033">
    <property type="entry name" value="FLAGELLAR HOOK-ASSOCIATED PROTEIN 1"/>
    <property type="match status" value="1"/>
</dbReference>
<evidence type="ECO:0000259" key="7">
    <source>
        <dbReference type="Pfam" id="PF00460"/>
    </source>
</evidence>
<evidence type="ECO:0000256" key="4">
    <source>
        <dbReference type="ARBA" id="ARBA00016244"/>
    </source>
</evidence>
<dbReference type="Pfam" id="PF22638">
    <property type="entry name" value="FlgK_D1"/>
    <property type="match status" value="1"/>
</dbReference>
<comment type="subcellular location">
    <subcellularLocation>
        <location evidence="1">Bacterial flagellum basal body</location>
    </subcellularLocation>
    <subcellularLocation>
        <location evidence="2">Secreted</location>
    </subcellularLocation>
</comment>
<evidence type="ECO:0000256" key="5">
    <source>
        <dbReference type="ARBA" id="ARBA00022525"/>
    </source>
</evidence>
<evidence type="ECO:0000256" key="6">
    <source>
        <dbReference type="ARBA" id="ARBA00023143"/>
    </source>
</evidence>
<evidence type="ECO:0000313" key="11">
    <source>
        <dbReference type="Proteomes" id="UP000466730"/>
    </source>
</evidence>
<comment type="caution">
    <text evidence="10">The sequence shown here is derived from an EMBL/GenBank/DDBJ whole genome shotgun (WGS) entry which is preliminary data.</text>
</comment>
<dbReference type="InterPro" id="IPR053927">
    <property type="entry name" value="FlgK_helical"/>
</dbReference>
<keyword evidence="11" id="KW-1185">Reference proteome</keyword>
<keyword evidence="10" id="KW-0966">Cell projection</keyword>
<sequence length="482" mass="50186">MSLTGSLSNALSGLNAASRGTQVVASNIANAQTDGYGRRSLETSAHILGGVRVDGVRRDINQALISDRRLSQAETGGAGIRADALSRIVAALGTPDEPDSIAARIAALESALVSAASRPDSNSRLADVLFAAQAVAGTIKSAANDIQAMRMDAEKAIATDVRTLNDSLAAIAELNAKISSNHGTRADISALYDQRQVLVDRVAEIVPLRQIPREHGMIALYTTTGAALVDGPPSEFGFAPVGMIVSEMTIDSGALSGLTLNGKPVSTTGSYAPMGGGRLGALFEQRDIIAPDAQESLDALARDLIERFQDPSLDPSLVAGLFTDGANAYDPTAVPPQEPGLSERIAVNALVDPDKGGALWRLRDGLGAIAPGDVGDTRLLDALAGALSMGRPASSGPFAGQVFSAATFAAETVSRVSVKAQRAIENEGFAMARTNALKEAELQGGVDTDAELQRLMLYEQAYAANARVIQTVDQMIRLLMEI</sequence>
<keyword evidence="6" id="KW-0975">Bacterial flagellum</keyword>
<gene>
    <name evidence="10" type="primary">flgK</name>
    <name evidence="10" type="ORF">GH815_08640</name>
</gene>
<dbReference type="InterPro" id="IPR002371">
    <property type="entry name" value="FlgK"/>
</dbReference>
<dbReference type="EMBL" id="WJPO01000010">
    <property type="protein sequence ID" value="MRH21061.1"/>
    <property type="molecule type" value="Genomic_DNA"/>
</dbReference>
<organism evidence="10 11">
    <name type="scientific">Rhodovulum strictum</name>
    <dbReference type="NCBI Taxonomy" id="58314"/>
    <lineage>
        <taxon>Bacteria</taxon>
        <taxon>Pseudomonadati</taxon>
        <taxon>Pseudomonadota</taxon>
        <taxon>Alphaproteobacteria</taxon>
        <taxon>Rhodobacterales</taxon>
        <taxon>Paracoccaceae</taxon>
        <taxon>Rhodovulum</taxon>
    </lineage>
</organism>